<dbReference type="EMBL" id="JAMXQU010000013">
    <property type="protein sequence ID" value="MCO6161041.1"/>
    <property type="molecule type" value="Genomic_DNA"/>
</dbReference>
<proteinExistence type="predicted"/>
<accession>A0ABT1CKD1</accession>
<dbReference type="InterPro" id="IPR024455">
    <property type="entry name" value="Phage_capsid"/>
</dbReference>
<feature type="region of interest" description="Disordered" evidence="3">
    <location>
        <begin position="125"/>
        <end position="145"/>
    </location>
</feature>
<reference evidence="5 6" key="1">
    <citation type="submission" date="2022-06" db="EMBL/GenBank/DDBJ databases">
        <title>Whole-genome of Asaia lannensis strain LMG 27011T.</title>
        <authorList>
            <person name="Sombolestani A."/>
        </authorList>
    </citation>
    <scope>NUCLEOTIDE SEQUENCE [LARGE SCALE GENOMIC DNA]</scope>
    <source>
        <strain evidence="5 6">NBRC 102526</strain>
    </source>
</reference>
<keyword evidence="6" id="KW-1185">Reference proteome</keyword>
<evidence type="ECO:0000313" key="6">
    <source>
        <dbReference type="Proteomes" id="UP001523401"/>
    </source>
</evidence>
<comment type="caution">
    <text evidence="5">The sequence shown here is derived from an EMBL/GenBank/DDBJ whole genome shotgun (WGS) entry which is preliminary data.</text>
</comment>
<sequence length="423" mass="45588">MNIHHHSFKGASGALFHEENPMSDYEQAARDLKAATDEVKRFAEASTTELRNLGKVTEETRASADKALAEMNGLSARLADIEQKAARHSGNPMNAVQSLGEEFMASDAARELKSSFQGRVRSEMERKALTTGPATMGTTTSAGTSLIPTMRLPGIDLVRLPKPTLRSLIPSGATSSPIIEFVRQKSFTNKAATVAEGAKKPYSDMTFELDRANVAVIAHLFKVSKQALDDAPELTSIINSQGVAGLEQVEEYQFMYGDGVGANILGLMEQATDFAAPAGLTPPDSALDTIRMAMLQASLSLYPATGIVLNEIDWFRITSVKDEIGRYVLGDPQSVATHTLWGLPVVISNTIRQGDFLVGAFATGAQIFDRQSVAIEVAVNNGTDFEDNMASIRIEERTGLVVYRQQSFITGTLPPDATAAKKS</sequence>
<dbReference type="Gene3D" id="3.30.2400.10">
    <property type="entry name" value="Major capsid protein gp5"/>
    <property type="match status" value="1"/>
</dbReference>
<dbReference type="InterPro" id="IPR054612">
    <property type="entry name" value="Phage_capsid-like_C"/>
</dbReference>
<dbReference type="Pfam" id="PF05065">
    <property type="entry name" value="Phage_capsid"/>
    <property type="match status" value="1"/>
</dbReference>
<evidence type="ECO:0000259" key="4">
    <source>
        <dbReference type="Pfam" id="PF05065"/>
    </source>
</evidence>
<organism evidence="5 6">
    <name type="scientific">Asaia lannensis NBRC 102526</name>
    <dbReference type="NCBI Taxonomy" id="1307926"/>
    <lineage>
        <taxon>Bacteria</taxon>
        <taxon>Pseudomonadati</taxon>
        <taxon>Pseudomonadota</taxon>
        <taxon>Alphaproteobacteria</taxon>
        <taxon>Acetobacterales</taxon>
        <taxon>Acetobacteraceae</taxon>
        <taxon>Asaia</taxon>
    </lineage>
</organism>
<evidence type="ECO:0000313" key="5">
    <source>
        <dbReference type="EMBL" id="MCO6161041.1"/>
    </source>
</evidence>
<keyword evidence="2" id="KW-0175">Coiled coil</keyword>
<feature type="coiled-coil region" evidence="2">
    <location>
        <begin position="25"/>
        <end position="84"/>
    </location>
</feature>
<dbReference type="NCBIfam" id="TIGR01554">
    <property type="entry name" value="major_cap_HK97"/>
    <property type="match status" value="1"/>
</dbReference>
<evidence type="ECO:0000256" key="1">
    <source>
        <dbReference type="ARBA" id="ARBA00004328"/>
    </source>
</evidence>
<comment type="subcellular location">
    <subcellularLocation>
        <location evidence="1">Virion</location>
    </subcellularLocation>
</comment>
<feature type="compositionally biased region" description="Low complexity" evidence="3">
    <location>
        <begin position="129"/>
        <end position="144"/>
    </location>
</feature>
<evidence type="ECO:0000256" key="2">
    <source>
        <dbReference type="SAM" id="Coils"/>
    </source>
</evidence>
<gene>
    <name evidence="5" type="ORF">NF685_13455</name>
</gene>
<evidence type="ECO:0000256" key="3">
    <source>
        <dbReference type="SAM" id="MobiDB-lite"/>
    </source>
</evidence>
<protein>
    <submittedName>
        <fullName evidence="5">Phage major capsid protein</fullName>
    </submittedName>
</protein>
<dbReference type="Proteomes" id="UP001523401">
    <property type="component" value="Unassembled WGS sequence"/>
</dbReference>
<feature type="domain" description="Phage capsid-like C-terminal" evidence="4">
    <location>
        <begin position="146"/>
        <end position="412"/>
    </location>
</feature>
<name>A0ABT1CKD1_9PROT</name>
<dbReference type="SUPFAM" id="SSF56563">
    <property type="entry name" value="Major capsid protein gp5"/>
    <property type="match status" value="1"/>
</dbReference>
<dbReference type="RefSeq" id="WP_252850024.1">
    <property type="nucleotide sequence ID" value="NZ_BAPW01000008.1"/>
</dbReference>
<dbReference type="Gene3D" id="3.30.2320.10">
    <property type="entry name" value="hypothetical protein PF0899 domain"/>
    <property type="match status" value="1"/>
</dbReference>